<evidence type="ECO:0000256" key="7">
    <source>
        <dbReference type="ARBA" id="ARBA00023146"/>
    </source>
</evidence>
<proteinExistence type="inferred from homology"/>
<dbReference type="NCBIfam" id="TIGR00456">
    <property type="entry name" value="argS"/>
    <property type="match status" value="1"/>
</dbReference>
<keyword evidence="12" id="KW-1185">Reference proteome</keyword>
<name>A0A8H7WBZ9_9HELO</name>
<accession>A0A8H7WBZ9</accession>
<dbReference type="GO" id="GO:0006420">
    <property type="term" value="P:arginyl-tRNA aminoacylation"/>
    <property type="evidence" value="ECO:0007669"/>
    <property type="project" value="InterPro"/>
</dbReference>
<dbReference type="OrthoDB" id="68056at2759"/>
<dbReference type="GO" id="GO:0005524">
    <property type="term" value="F:ATP binding"/>
    <property type="evidence" value="ECO:0007669"/>
    <property type="project" value="UniProtKB-KW"/>
</dbReference>
<dbReference type="Proteomes" id="UP000664132">
    <property type="component" value="Unassembled WGS sequence"/>
</dbReference>
<dbReference type="SUPFAM" id="SSF52374">
    <property type="entry name" value="Nucleotidylyl transferase"/>
    <property type="match status" value="1"/>
</dbReference>
<keyword evidence="3 9" id="KW-0436">Ligase</keyword>
<feature type="domain" description="DALR anticodon binding" evidence="10">
    <location>
        <begin position="516"/>
        <end position="643"/>
    </location>
</feature>
<keyword evidence="7 9" id="KW-0030">Aminoacyl-tRNA synthetase</keyword>
<dbReference type="EMBL" id="JAFJYH010000055">
    <property type="protein sequence ID" value="KAG4422039.1"/>
    <property type="molecule type" value="Genomic_DNA"/>
</dbReference>
<dbReference type="GO" id="GO:0004814">
    <property type="term" value="F:arginine-tRNA ligase activity"/>
    <property type="evidence" value="ECO:0007669"/>
    <property type="project" value="UniProtKB-EC"/>
</dbReference>
<comment type="catalytic activity">
    <reaction evidence="8">
        <text>tRNA(Arg) + L-arginine + ATP = L-arginyl-tRNA(Arg) + AMP + diphosphate</text>
        <dbReference type="Rhea" id="RHEA:20301"/>
        <dbReference type="Rhea" id="RHEA-COMP:9658"/>
        <dbReference type="Rhea" id="RHEA-COMP:9673"/>
        <dbReference type="ChEBI" id="CHEBI:30616"/>
        <dbReference type="ChEBI" id="CHEBI:32682"/>
        <dbReference type="ChEBI" id="CHEBI:33019"/>
        <dbReference type="ChEBI" id="CHEBI:78442"/>
        <dbReference type="ChEBI" id="CHEBI:78513"/>
        <dbReference type="ChEBI" id="CHEBI:456215"/>
        <dbReference type="EC" id="6.1.1.19"/>
    </reaction>
</comment>
<dbReference type="EC" id="6.1.1.19" evidence="2"/>
<dbReference type="PANTHER" id="PTHR11956">
    <property type="entry name" value="ARGINYL-TRNA SYNTHETASE"/>
    <property type="match status" value="1"/>
</dbReference>
<dbReference type="SUPFAM" id="SSF55190">
    <property type="entry name" value="Arginyl-tRNA synthetase (ArgRS), N-terminal 'additional' domain"/>
    <property type="match status" value="1"/>
</dbReference>
<evidence type="ECO:0000256" key="4">
    <source>
        <dbReference type="ARBA" id="ARBA00022741"/>
    </source>
</evidence>
<dbReference type="Gene3D" id="3.40.50.620">
    <property type="entry name" value="HUPs"/>
    <property type="match status" value="1"/>
</dbReference>
<keyword evidence="6 9" id="KW-0648">Protein biosynthesis</keyword>
<dbReference type="SUPFAM" id="SSF47323">
    <property type="entry name" value="Anticodon-binding domain of a subclass of class I aminoacyl-tRNA synthetases"/>
    <property type="match status" value="1"/>
</dbReference>
<evidence type="ECO:0000256" key="1">
    <source>
        <dbReference type="ARBA" id="ARBA00005594"/>
    </source>
</evidence>
<keyword evidence="5 9" id="KW-0067">ATP-binding</keyword>
<dbReference type="GO" id="GO:0005739">
    <property type="term" value="C:mitochondrion"/>
    <property type="evidence" value="ECO:0007669"/>
    <property type="project" value="TreeGrafter"/>
</dbReference>
<comment type="caution">
    <text evidence="11">The sequence shown here is derived from an EMBL/GenBank/DDBJ whole genome shotgun (WGS) entry which is preliminary data.</text>
</comment>
<dbReference type="Gene3D" id="3.30.1360.70">
    <property type="entry name" value="Arginyl tRNA synthetase N-terminal domain"/>
    <property type="match status" value="1"/>
</dbReference>
<dbReference type="InterPro" id="IPR014729">
    <property type="entry name" value="Rossmann-like_a/b/a_fold"/>
</dbReference>
<dbReference type="PRINTS" id="PR01038">
    <property type="entry name" value="TRNASYNTHARG"/>
</dbReference>
<comment type="similarity">
    <text evidence="1 9">Belongs to the class-I aminoacyl-tRNA synthetase family.</text>
</comment>
<evidence type="ECO:0000256" key="5">
    <source>
        <dbReference type="ARBA" id="ARBA00022840"/>
    </source>
</evidence>
<sequence>MATASLAGLQAFVAELGLRPIPHFPEADILNSPIDIYHSYLAERLMELVDCDQQLVYHAIQPSKTIEDGDLDIVLPKLKLDGIKPKELAGELLNKFFTGGLFAAPFKDGIHIRFCLSIKTLPKILLPYISDRKSNYGNFTPLGWQPKPAPAPEKVIVEFSSPNIAREFTAAHLRSTIVGAFVANIYETAGYSVLRINYLGDWGKNLGLLGVGWQKYGSEEVPNDPERLFRYMHELYIRMDKELQPEQEARKKARADGQDTSFLESQGLFAERDAVFKRMEDGNVEELKLWQKLRDLSIEYYTETYARLGVTFDEYSSESQVSIASEAVCEVEAALKEKEILEEQNGAWIIDFDKHGAKLGSATIRDRNGSSSYLLRDIATVFDRLKIHGFDKMVYIVCEQDVHFRQLIKTVELMGRDDVAKKLQHVTFTKPSGLSSHVGNVQLLGDILDQYEDSMRETMVSNPGRYPFRKGEAAVKTFGINSMVMQELSSRKGQSNSLLGSFSMLDLSDGDNGTSLQLCYARVCSEMAKIGAPDASKSDIIGLVDYGALLEPPCSELLRLLSRYPDTTQAAFEKLEPGTILSYLFRVAEELTLCLDAADEDLVQGECSAASSKYTARMALYATARQVLENGMKLLGSSPVNFVR</sequence>
<dbReference type="InterPro" id="IPR008909">
    <property type="entry name" value="DALR_anticod-bd"/>
</dbReference>
<evidence type="ECO:0000256" key="8">
    <source>
        <dbReference type="ARBA" id="ARBA00049339"/>
    </source>
</evidence>
<dbReference type="InterPro" id="IPR036695">
    <property type="entry name" value="Arg-tRNA-synth_N_sf"/>
</dbReference>
<dbReference type="Pfam" id="PF00750">
    <property type="entry name" value="tRNA-synt_1d"/>
    <property type="match status" value="1"/>
</dbReference>
<evidence type="ECO:0000313" key="12">
    <source>
        <dbReference type="Proteomes" id="UP000664132"/>
    </source>
</evidence>
<dbReference type="PANTHER" id="PTHR11956:SF11">
    <property type="entry name" value="ARGININE--TRNA LIGASE, MITOCHONDRIAL-RELATED"/>
    <property type="match status" value="1"/>
</dbReference>
<protein>
    <recommendedName>
        <fullName evidence="2">arginine--tRNA ligase</fullName>
        <ecNumber evidence="2">6.1.1.19</ecNumber>
    </recommendedName>
</protein>
<dbReference type="Pfam" id="PF05746">
    <property type="entry name" value="DALR_1"/>
    <property type="match status" value="1"/>
</dbReference>
<evidence type="ECO:0000256" key="9">
    <source>
        <dbReference type="RuleBase" id="RU363038"/>
    </source>
</evidence>
<dbReference type="GO" id="GO:0032543">
    <property type="term" value="P:mitochondrial translation"/>
    <property type="evidence" value="ECO:0007669"/>
    <property type="project" value="TreeGrafter"/>
</dbReference>
<dbReference type="InterPro" id="IPR001278">
    <property type="entry name" value="Arg-tRNA-ligase"/>
</dbReference>
<dbReference type="AlphaFoldDB" id="A0A8H7WBZ9"/>
<gene>
    <name evidence="11" type="ORF">IFR04_004780</name>
</gene>
<dbReference type="InterPro" id="IPR009080">
    <property type="entry name" value="tRNAsynth_Ia_anticodon-bd"/>
</dbReference>
<evidence type="ECO:0000256" key="3">
    <source>
        <dbReference type="ARBA" id="ARBA00022598"/>
    </source>
</evidence>
<evidence type="ECO:0000256" key="2">
    <source>
        <dbReference type="ARBA" id="ARBA00012837"/>
    </source>
</evidence>
<keyword evidence="4 9" id="KW-0547">Nucleotide-binding</keyword>
<evidence type="ECO:0000313" key="11">
    <source>
        <dbReference type="EMBL" id="KAG4422039.1"/>
    </source>
</evidence>
<evidence type="ECO:0000256" key="6">
    <source>
        <dbReference type="ARBA" id="ARBA00022917"/>
    </source>
</evidence>
<dbReference type="SMART" id="SM00836">
    <property type="entry name" value="DALR_1"/>
    <property type="match status" value="1"/>
</dbReference>
<dbReference type="Gene3D" id="1.10.730.10">
    <property type="entry name" value="Isoleucyl-tRNA Synthetase, Domain 1"/>
    <property type="match status" value="1"/>
</dbReference>
<evidence type="ECO:0000259" key="10">
    <source>
        <dbReference type="SMART" id="SM00836"/>
    </source>
</evidence>
<dbReference type="InterPro" id="IPR035684">
    <property type="entry name" value="ArgRS_core"/>
</dbReference>
<organism evidence="11 12">
    <name type="scientific">Cadophora malorum</name>
    <dbReference type="NCBI Taxonomy" id="108018"/>
    <lineage>
        <taxon>Eukaryota</taxon>
        <taxon>Fungi</taxon>
        <taxon>Dikarya</taxon>
        <taxon>Ascomycota</taxon>
        <taxon>Pezizomycotina</taxon>
        <taxon>Leotiomycetes</taxon>
        <taxon>Helotiales</taxon>
        <taxon>Ploettnerulaceae</taxon>
        <taxon>Cadophora</taxon>
    </lineage>
</organism>
<reference evidence="11" key="1">
    <citation type="submission" date="2021-02" db="EMBL/GenBank/DDBJ databases">
        <title>Genome sequence Cadophora malorum strain M34.</title>
        <authorList>
            <person name="Stefanovic E."/>
            <person name="Vu D."/>
            <person name="Scully C."/>
            <person name="Dijksterhuis J."/>
            <person name="Roader J."/>
            <person name="Houbraken J."/>
        </authorList>
    </citation>
    <scope>NUCLEOTIDE SEQUENCE</scope>
    <source>
        <strain evidence="11">M34</strain>
    </source>
</reference>